<dbReference type="Proteomes" id="UP000092596">
    <property type="component" value="Chromosome"/>
</dbReference>
<feature type="region of interest" description="Disordered" evidence="3">
    <location>
        <begin position="1"/>
        <end position="26"/>
    </location>
</feature>
<reference evidence="4 5" key="1">
    <citation type="submission" date="2015-06" db="EMBL/GenBank/DDBJ databases">
        <title>Investigation of pathophysiology for high-risk pregnancy and development of treatment modality based on it.</title>
        <authorList>
            <person name="Kim B.-C."/>
            <person name="Lim S."/>
        </authorList>
    </citation>
    <scope>NUCLEOTIDE SEQUENCE [LARGE SCALE GENOMIC DNA]</scope>
    <source>
        <strain evidence="4 5">AD1-86</strain>
    </source>
</reference>
<evidence type="ECO:0000256" key="3">
    <source>
        <dbReference type="SAM" id="MobiDB-lite"/>
    </source>
</evidence>
<dbReference type="EMBL" id="CP012117">
    <property type="protein sequence ID" value="ANP27823.1"/>
    <property type="molecule type" value="Genomic_DNA"/>
</dbReference>
<dbReference type="AlphaFoldDB" id="A0A1B0ZIR5"/>
<gene>
    <name evidence="4" type="ORF">DAD186_12730</name>
</gene>
<evidence type="ECO:0000313" key="4">
    <source>
        <dbReference type="EMBL" id="ANP27823.1"/>
    </source>
</evidence>
<accession>A0A1B0ZIR5</accession>
<dbReference type="PIRSF" id="PIRSF004553">
    <property type="entry name" value="CHP00095"/>
    <property type="match status" value="1"/>
</dbReference>
<keyword evidence="1 4" id="KW-0489">Methyltransferase</keyword>
<proteinExistence type="predicted"/>
<dbReference type="PANTHER" id="PTHR43542:SF1">
    <property type="entry name" value="METHYLTRANSFERASE"/>
    <property type="match status" value="1"/>
</dbReference>
<dbReference type="RefSeq" id="WP_065247955.1">
    <property type="nucleotide sequence ID" value="NZ_CP012117.1"/>
</dbReference>
<organism evidence="4 5">
    <name type="scientific">Dermabacter vaginalis</name>
    <dbReference type="NCBI Taxonomy" id="1630135"/>
    <lineage>
        <taxon>Bacteria</taxon>
        <taxon>Bacillati</taxon>
        <taxon>Actinomycetota</taxon>
        <taxon>Actinomycetes</taxon>
        <taxon>Micrococcales</taxon>
        <taxon>Dermabacteraceae</taxon>
        <taxon>Dermabacter</taxon>
    </lineage>
</organism>
<dbReference type="CDD" id="cd02440">
    <property type="entry name" value="AdoMet_MTases"/>
    <property type="match status" value="1"/>
</dbReference>
<dbReference type="InterPro" id="IPR004398">
    <property type="entry name" value="RNA_MeTrfase_RsmD"/>
</dbReference>
<name>A0A1B0ZIR5_9MICO</name>
<evidence type="ECO:0000256" key="1">
    <source>
        <dbReference type="ARBA" id="ARBA00022603"/>
    </source>
</evidence>
<protein>
    <submittedName>
        <fullName evidence="4">RsmD family RNA methyltransferase</fullName>
    </submittedName>
</protein>
<dbReference type="InterPro" id="IPR029063">
    <property type="entry name" value="SAM-dependent_MTases_sf"/>
</dbReference>
<dbReference type="SUPFAM" id="SSF53335">
    <property type="entry name" value="S-adenosyl-L-methionine-dependent methyltransferases"/>
    <property type="match status" value="1"/>
</dbReference>
<evidence type="ECO:0000256" key="2">
    <source>
        <dbReference type="ARBA" id="ARBA00022679"/>
    </source>
</evidence>
<dbReference type="PATRIC" id="fig|1630135.4.peg.1274"/>
<dbReference type="Pfam" id="PF03602">
    <property type="entry name" value="Cons_hypoth95"/>
    <property type="match status" value="1"/>
</dbReference>
<dbReference type="GO" id="GO:0031167">
    <property type="term" value="P:rRNA methylation"/>
    <property type="evidence" value="ECO:0007669"/>
    <property type="project" value="InterPro"/>
</dbReference>
<dbReference type="STRING" id="1630135.DAD186_12730"/>
<dbReference type="PANTHER" id="PTHR43542">
    <property type="entry name" value="METHYLTRANSFERASE"/>
    <property type="match status" value="1"/>
</dbReference>
<sequence length="193" mass="20563">MPRIIAGRLGGRTVPSPPTNRTRPTSDRVREAMFSRLDAWGAVEGATVLDLYAGTGALAFEALSRGAAFAVLVEAHRPTAKAIGEAARALGLENELRIECGQASVGPRPEGPFTLVCADPPYAVATDQLACLVTGLGEAGQLADEATIVLERSARSEPTLLPEYFVDEGQRNFGDTRVEYFTYLDPAITEASR</sequence>
<dbReference type="GO" id="GO:0008168">
    <property type="term" value="F:methyltransferase activity"/>
    <property type="evidence" value="ECO:0007669"/>
    <property type="project" value="UniProtKB-KW"/>
</dbReference>
<evidence type="ECO:0000313" key="5">
    <source>
        <dbReference type="Proteomes" id="UP000092596"/>
    </source>
</evidence>
<dbReference type="Gene3D" id="3.40.50.150">
    <property type="entry name" value="Vaccinia Virus protein VP39"/>
    <property type="match status" value="1"/>
</dbReference>
<keyword evidence="2 4" id="KW-0808">Transferase</keyword>
<dbReference type="KEGG" id="dva:DAD186_12730"/>